<organism evidence="3 4">
    <name type="scientific">Spiroplasma alleghenense</name>
    <dbReference type="NCBI Taxonomy" id="216931"/>
    <lineage>
        <taxon>Bacteria</taxon>
        <taxon>Bacillati</taxon>
        <taxon>Mycoplasmatota</taxon>
        <taxon>Mollicutes</taxon>
        <taxon>Entomoplasmatales</taxon>
        <taxon>Spiroplasmataceae</taxon>
        <taxon>Spiroplasma</taxon>
    </lineage>
</organism>
<dbReference type="EMBL" id="CP031376">
    <property type="protein sequence ID" value="AXK51470.1"/>
    <property type="molecule type" value="Genomic_DNA"/>
</dbReference>
<reference evidence="3 4" key="1">
    <citation type="submission" date="2018-07" db="EMBL/GenBank/DDBJ databases">
        <title>Complete genome sequence of Spiroplasma alleghenense PLHS-1 (ATCC 51752).</title>
        <authorList>
            <person name="Chou L."/>
            <person name="Lee T.-Y."/>
            <person name="Tsai Y.-M."/>
            <person name="Kuo C.-H."/>
        </authorList>
    </citation>
    <scope>NUCLEOTIDE SEQUENCE [LARGE SCALE GENOMIC DNA]</scope>
    <source>
        <strain evidence="3 4">PLHS-1</strain>
    </source>
</reference>
<dbReference type="Gene3D" id="3.40.50.300">
    <property type="entry name" value="P-loop containing nucleotide triphosphate hydrolases"/>
    <property type="match status" value="1"/>
</dbReference>
<proteinExistence type="predicted"/>
<sequence length="401" mass="45987">MKNKIEKLITFLTSNLYEREEAIHLTLLALFAEESIFLYGKPGLGKSNLAKLIKKIIKNGEIFEYLMNKYSTPDEIFGPLDIDKLTHGEYVRKTEGYLPKADVAFLDEIWKAGPSIQNTLLTIINEKEFRNGNKVNQVPLKLLISASNEFPEENQGLEALYDRFLIRYEITPIKDFDNILKMINSEEVINPIKLASEDLITPEMIREISEIVDGKKGMLITLSDDVINFIEKLKANIEAKTGIYISDRRWKKVIRLMKVSAHCSGRDKVEMVDTFVVNHTLWNKLNNNTVNERTEIGLIYKELMNKEVGIKSETSWAETEIKSLTVQVKNVLKNNFSDKNYTKEIGTRYKSILKRIAQERSVLTKASSIFFPVAFNGIDGVDVEIRNDFEKSFAKLQKMVG</sequence>
<dbReference type="AlphaFoldDB" id="A0A345Z4E1"/>
<dbReference type="SUPFAM" id="SSF52540">
    <property type="entry name" value="P-loop containing nucleoside triphosphate hydrolases"/>
    <property type="match status" value="1"/>
</dbReference>
<feature type="domain" description="ATPase RavA-like AAA lid" evidence="1">
    <location>
        <begin position="225"/>
        <end position="288"/>
    </location>
</feature>
<dbReference type="InterPro" id="IPR050513">
    <property type="entry name" value="RavA_ATPases"/>
</dbReference>
<evidence type="ECO:0000313" key="4">
    <source>
        <dbReference type="Proteomes" id="UP000254792"/>
    </source>
</evidence>
<dbReference type="Pfam" id="PF17868">
    <property type="entry name" value="AAA_lid_8"/>
    <property type="match status" value="1"/>
</dbReference>
<dbReference type="OrthoDB" id="1814213at2"/>
<evidence type="ECO:0000259" key="2">
    <source>
        <dbReference type="Pfam" id="PF20030"/>
    </source>
</evidence>
<dbReference type="PANTHER" id="PTHR32204:SF0">
    <property type="entry name" value="ATPASE RAVA"/>
    <property type="match status" value="1"/>
</dbReference>
<feature type="domain" description="MoxR" evidence="2">
    <location>
        <begin position="4"/>
        <end position="207"/>
    </location>
</feature>
<dbReference type="KEGG" id="salx:SALLE_v1c08000"/>
<dbReference type="CDD" id="cd00009">
    <property type="entry name" value="AAA"/>
    <property type="match status" value="1"/>
</dbReference>
<keyword evidence="3" id="KW-0675">Receptor</keyword>
<name>A0A345Z4E1_9MOLU</name>
<keyword evidence="4" id="KW-1185">Reference proteome</keyword>
<protein>
    <submittedName>
        <fullName evidence="3">Two-component regulator system yiem receptor component protein</fullName>
    </submittedName>
</protein>
<dbReference type="Proteomes" id="UP000254792">
    <property type="component" value="Chromosome"/>
</dbReference>
<dbReference type="RefSeq" id="WP_115558366.1">
    <property type="nucleotide sequence ID" value="NZ_CP031376.1"/>
</dbReference>
<dbReference type="InterPro" id="IPR045427">
    <property type="entry name" value="MoxR"/>
</dbReference>
<evidence type="ECO:0000313" key="3">
    <source>
        <dbReference type="EMBL" id="AXK51470.1"/>
    </source>
</evidence>
<dbReference type="InterPro" id="IPR027417">
    <property type="entry name" value="P-loop_NTPase"/>
</dbReference>
<evidence type="ECO:0000259" key="1">
    <source>
        <dbReference type="Pfam" id="PF17868"/>
    </source>
</evidence>
<dbReference type="Pfam" id="PF20030">
    <property type="entry name" value="bpMoxR"/>
    <property type="match status" value="1"/>
</dbReference>
<accession>A0A345Z4E1</accession>
<dbReference type="InterPro" id="IPR041538">
    <property type="entry name" value="RavA-like_AAA_lid"/>
</dbReference>
<gene>
    <name evidence="3" type="ORF">SALLE_v1c08000</name>
</gene>
<dbReference type="PANTHER" id="PTHR32204">
    <property type="entry name" value="ATPASE RAVA"/>
    <property type="match status" value="1"/>
</dbReference>